<sequence length="169" mass="18807">MDKIRLATIGYESADIADFIATLKTASVERIIDIRELPISRRKGFAKKALSEALADAGIEYIHLRGLGDPKAGREAARAGDYKKFKDIFNEHMKSVAAQRDLSLAVQHVEKGGACLLCYERSHSECHRSIVAEAISDKITVPIFHLGVRHGLSRQVRNVHSTWISEKRA</sequence>
<comment type="caution">
    <text evidence="1">The sequence shown here is derived from an EMBL/GenBank/DDBJ whole genome shotgun (WGS) entry which is preliminary data.</text>
</comment>
<gene>
    <name evidence="1" type="ORF">CHU95_19050</name>
</gene>
<dbReference type="InterPro" id="IPR007438">
    <property type="entry name" value="DUF488"/>
</dbReference>
<accession>A0A255YUW7</accession>
<evidence type="ECO:0000313" key="2">
    <source>
        <dbReference type="Proteomes" id="UP000216998"/>
    </source>
</evidence>
<dbReference type="PANTHER" id="PTHR39337:SF1">
    <property type="entry name" value="BLR5642 PROTEIN"/>
    <property type="match status" value="1"/>
</dbReference>
<organism evidence="1 2">
    <name type="scientific">Niveispirillum lacus</name>
    <dbReference type="NCBI Taxonomy" id="1981099"/>
    <lineage>
        <taxon>Bacteria</taxon>
        <taxon>Pseudomonadati</taxon>
        <taxon>Pseudomonadota</taxon>
        <taxon>Alphaproteobacteria</taxon>
        <taxon>Rhodospirillales</taxon>
        <taxon>Azospirillaceae</taxon>
        <taxon>Niveispirillum</taxon>
    </lineage>
</organism>
<proteinExistence type="predicted"/>
<dbReference type="AlphaFoldDB" id="A0A255YUW7"/>
<keyword evidence="2" id="KW-1185">Reference proteome</keyword>
<dbReference type="InterPro" id="IPR014519">
    <property type="entry name" value="UCP024492"/>
</dbReference>
<dbReference type="EMBL" id="NOXU01000031">
    <property type="protein sequence ID" value="OYQ32969.1"/>
    <property type="molecule type" value="Genomic_DNA"/>
</dbReference>
<dbReference type="OrthoDB" id="9810084at2"/>
<dbReference type="PIRSF" id="PIRSF024492">
    <property type="entry name" value="UCP024492"/>
    <property type="match status" value="1"/>
</dbReference>
<dbReference type="Proteomes" id="UP000216998">
    <property type="component" value="Unassembled WGS sequence"/>
</dbReference>
<evidence type="ECO:0008006" key="3">
    <source>
        <dbReference type="Google" id="ProtNLM"/>
    </source>
</evidence>
<protein>
    <recommendedName>
        <fullName evidence="3">DUF488 domain-containing protein</fullName>
    </recommendedName>
</protein>
<reference evidence="1 2" key="1">
    <citation type="submission" date="2017-07" db="EMBL/GenBank/DDBJ databases">
        <title>Niveispirillum cyanobacteriorum sp. nov., isolated from cyanobacterial aggregates in a eutrophic lake.</title>
        <authorList>
            <person name="Cai H."/>
        </authorList>
    </citation>
    <scope>NUCLEOTIDE SEQUENCE [LARGE SCALE GENOMIC DNA]</scope>
    <source>
        <strain evidence="2">TH1-14</strain>
    </source>
</reference>
<evidence type="ECO:0000313" key="1">
    <source>
        <dbReference type="EMBL" id="OYQ32969.1"/>
    </source>
</evidence>
<dbReference type="PANTHER" id="PTHR39337">
    <property type="entry name" value="BLR5642 PROTEIN"/>
    <property type="match status" value="1"/>
</dbReference>
<name>A0A255YUW7_9PROT</name>
<dbReference type="Pfam" id="PF04343">
    <property type="entry name" value="DUF488"/>
    <property type="match status" value="1"/>
</dbReference>